<protein>
    <recommendedName>
        <fullName evidence="1">SAF domain-containing protein</fullName>
    </recommendedName>
</protein>
<evidence type="ECO:0000313" key="3">
    <source>
        <dbReference type="Proteomes" id="UP000093501"/>
    </source>
</evidence>
<name>A0A1C0AKU3_9ACTN</name>
<gene>
    <name evidence="2" type="ORF">BCR15_05445</name>
</gene>
<feature type="domain" description="SAF" evidence="1">
    <location>
        <begin position="44"/>
        <end position="107"/>
    </location>
</feature>
<keyword evidence="3" id="KW-1185">Reference proteome</keyword>
<dbReference type="SMART" id="SM00858">
    <property type="entry name" value="SAF"/>
    <property type="match status" value="1"/>
</dbReference>
<reference evidence="3" key="1">
    <citation type="submission" date="2016-07" db="EMBL/GenBank/DDBJ databases">
        <authorList>
            <person name="Florea S."/>
            <person name="Webb J.S."/>
            <person name="Jaromczyk J."/>
            <person name="Schardl C.L."/>
        </authorList>
    </citation>
    <scope>NUCLEOTIDE SEQUENCE [LARGE SCALE GENOMIC DNA]</scope>
    <source>
        <strain evidence="3">IPBSL-7</strain>
    </source>
</reference>
<organism evidence="2 3">
    <name type="scientific">Tessaracoccus lapidicaptus</name>
    <dbReference type="NCBI Taxonomy" id="1427523"/>
    <lineage>
        <taxon>Bacteria</taxon>
        <taxon>Bacillati</taxon>
        <taxon>Actinomycetota</taxon>
        <taxon>Actinomycetes</taxon>
        <taxon>Propionibacteriales</taxon>
        <taxon>Propionibacteriaceae</taxon>
        <taxon>Tessaracoccus</taxon>
    </lineage>
</organism>
<dbReference type="AlphaFoldDB" id="A0A1C0AKU3"/>
<accession>A0A1C0AKU3</accession>
<dbReference type="Proteomes" id="UP000093501">
    <property type="component" value="Unassembled WGS sequence"/>
</dbReference>
<proteinExistence type="predicted"/>
<evidence type="ECO:0000259" key="1">
    <source>
        <dbReference type="SMART" id="SM00858"/>
    </source>
</evidence>
<dbReference type="Pfam" id="PF08666">
    <property type="entry name" value="SAF"/>
    <property type="match status" value="1"/>
</dbReference>
<dbReference type="EMBL" id="MBQD01000022">
    <property type="protein sequence ID" value="OCL33277.1"/>
    <property type="molecule type" value="Genomic_DNA"/>
</dbReference>
<sequence>MAPRPSGVQLRARRSPALVALGALLVVGGGVGAAALVSLNADQRAVVVMASDVRRGDALTREDLAVVEVPGTMTVEALGAADLPTLVGQRTLTDLPAGSFPLARHVGEQPLPDGESLVGLRLPLGKLPTADMPPGTPVRLVGLAEGGSADTSAVVAARPTLLDDGMTYAVDVRVADAEAATVARLSAADLLALVVVTEGR</sequence>
<dbReference type="InterPro" id="IPR013974">
    <property type="entry name" value="SAF"/>
</dbReference>
<evidence type="ECO:0000313" key="2">
    <source>
        <dbReference type="EMBL" id="OCL33277.1"/>
    </source>
</evidence>
<comment type="caution">
    <text evidence="2">The sequence shown here is derived from an EMBL/GenBank/DDBJ whole genome shotgun (WGS) entry which is preliminary data.</text>
</comment>